<dbReference type="InterPro" id="IPR049450">
    <property type="entry name" value="ACOT8-like_C"/>
</dbReference>
<accession>A0A258HDR0</accession>
<comment type="caution">
    <text evidence="3">The sequence shown here is derived from an EMBL/GenBank/DDBJ whole genome shotgun (WGS) entry which is preliminary data.</text>
</comment>
<dbReference type="EMBL" id="NCEQ01000016">
    <property type="protein sequence ID" value="OYX55121.1"/>
    <property type="molecule type" value="Genomic_DNA"/>
</dbReference>
<feature type="domain" description="Acyl-CoA thioesterase-like C-terminal" evidence="2">
    <location>
        <begin position="154"/>
        <end position="280"/>
    </location>
</feature>
<sequence>MERPTMPEQTITEALTLAPGDDGALSADLHGDFSNGRLNAPPETGFPFGGLIAALCASAMQQGLGITAPLRSLSVQYMTPARFGQPIRFTPRLLRGGRSAAFAQVDVTQKDREGQDRLTNHASATFGDDVPGPALTPLAALPPLGALQTGRDLEGPMAPRFSQHVDYRFETGPHILQPVPGRPVIERCWMKIRDGGPLDVIGLCYLLDALYPPVWTAIDKPLGMATVDLRYDILTDPTPEHCPDGWAFFEFRMLDFGSGWTVDEATVWAADGTPLALARQRRKLAPVRPPRP</sequence>
<evidence type="ECO:0000259" key="1">
    <source>
        <dbReference type="Pfam" id="PF13622"/>
    </source>
</evidence>
<proteinExistence type="predicted"/>
<dbReference type="AlphaFoldDB" id="A0A258HDR0"/>
<reference evidence="3 4" key="1">
    <citation type="submission" date="2017-03" db="EMBL/GenBank/DDBJ databases">
        <title>Lifting the veil on microbial sulfur biogeochemistry in mining wastewaters.</title>
        <authorList>
            <person name="Kantor R.S."/>
            <person name="Colenbrander Nelson T."/>
            <person name="Marshall S."/>
            <person name="Bennett D."/>
            <person name="Apte S."/>
            <person name="Camacho D."/>
            <person name="Thomas B.C."/>
            <person name="Warren L.A."/>
            <person name="Banfield J.F."/>
        </authorList>
    </citation>
    <scope>NUCLEOTIDE SEQUENCE [LARGE SCALE GENOMIC DNA]</scope>
    <source>
        <strain evidence="3">32-68-21</strain>
    </source>
</reference>
<dbReference type="SUPFAM" id="SSF54637">
    <property type="entry name" value="Thioesterase/thiol ester dehydrase-isomerase"/>
    <property type="match status" value="2"/>
</dbReference>
<name>A0A258HDR0_9CAUL</name>
<dbReference type="Proteomes" id="UP000216147">
    <property type="component" value="Unassembled WGS sequence"/>
</dbReference>
<dbReference type="Pfam" id="PF20789">
    <property type="entry name" value="4HBT_3C"/>
    <property type="match status" value="1"/>
</dbReference>
<dbReference type="InterPro" id="IPR049449">
    <property type="entry name" value="TesB_ACOT8-like_N"/>
</dbReference>
<dbReference type="CDD" id="cd03443">
    <property type="entry name" value="PaaI_thioesterase"/>
    <property type="match status" value="1"/>
</dbReference>
<dbReference type="Gene3D" id="2.40.160.210">
    <property type="entry name" value="Acyl-CoA thioesterase, double hotdog domain"/>
    <property type="match status" value="1"/>
</dbReference>
<evidence type="ECO:0000259" key="2">
    <source>
        <dbReference type="Pfam" id="PF20789"/>
    </source>
</evidence>
<dbReference type="InterPro" id="IPR029069">
    <property type="entry name" value="HotDog_dom_sf"/>
</dbReference>
<gene>
    <name evidence="3" type="ORF">B7Y86_14355</name>
</gene>
<organism evidence="3 4">
    <name type="scientific">Brevundimonas subvibrioides</name>
    <dbReference type="NCBI Taxonomy" id="74313"/>
    <lineage>
        <taxon>Bacteria</taxon>
        <taxon>Pseudomonadati</taxon>
        <taxon>Pseudomonadota</taxon>
        <taxon>Alphaproteobacteria</taxon>
        <taxon>Caulobacterales</taxon>
        <taxon>Caulobacteraceae</taxon>
        <taxon>Brevundimonas</taxon>
    </lineage>
</organism>
<dbReference type="InterPro" id="IPR042171">
    <property type="entry name" value="Acyl-CoA_hotdog"/>
</dbReference>
<evidence type="ECO:0000313" key="4">
    <source>
        <dbReference type="Proteomes" id="UP000216147"/>
    </source>
</evidence>
<feature type="domain" description="Acyl-CoA thioesterase-like N-terminal HotDog" evidence="1">
    <location>
        <begin position="45"/>
        <end position="127"/>
    </location>
</feature>
<evidence type="ECO:0000313" key="3">
    <source>
        <dbReference type="EMBL" id="OYX55121.1"/>
    </source>
</evidence>
<dbReference type="Pfam" id="PF13622">
    <property type="entry name" value="4HBT_3"/>
    <property type="match status" value="1"/>
</dbReference>
<protein>
    <submittedName>
        <fullName evidence="3">Thioesterase</fullName>
    </submittedName>
</protein>